<organism evidence="9 10">
    <name type="scientific">Orchesella cincta</name>
    <name type="common">Springtail</name>
    <name type="synonym">Podura cincta</name>
    <dbReference type="NCBI Taxonomy" id="48709"/>
    <lineage>
        <taxon>Eukaryota</taxon>
        <taxon>Metazoa</taxon>
        <taxon>Ecdysozoa</taxon>
        <taxon>Arthropoda</taxon>
        <taxon>Hexapoda</taxon>
        <taxon>Collembola</taxon>
        <taxon>Entomobryomorpha</taxon>
        <taxon>Entomobryoidea</taxon>
        <taxon>Orchesellidae</taxon>
        <taxon>Orchesellinae</taxon>
        <taxon>Orchesella</taxon>
    </lineage>
</organism>
<accession>A0A1D2MTG0</accession>
<evidence type="ECO:0000256" key="2">
    <source>
        <dbReference type="ARBA" id="ARBA00008789"/>
    </source>
</evidence>
<dbReference type="OrthoDB" id="6136301at2759"/>
<dbReference type="OMA" id="NIWPHEA"/>
<evidence type="ECO:0000313" key="9">
    <source>
        <dbReference type="EMBL" id="ODM96296.1"/>
    </source>
</evidence>
<dbReference type="PANTHER" id="PTHR16024:SF6">
    <property type="entry name" value="XK-RELATED PROTEIN"/>
    <property type="match status" value="1"/>
</dbReference>
<evidence type="ECO:0000313" key="10">
    <source>
        <dbReference type="Proteomes" id="UP000094527"/>
    </source>
</evidence>
<feature type="transmembrane region" description="Helical" evidence="7">
    <location>
        <begin position="321"/>
        <end position="338"/>
    </location>
</feature>
<evidence type="ECO:0000256" key="7">
    <source>
        <dbReference type="RuleBase" id="RU910716"/>
    </source>
</evidence>
<dbReference type="GO" id="GO:1902742">
    <property type="term" value="P:apoptotic process involved in development"/>
    <property type="evidence" value="ECO:0007669"/>
    <property type="project" value="TreeGrafter"/>
</dbReference>
<comment type="subcellular location">
    <subcellularLocation>
        <location evidence="1">Cell membrane</location>
        <topology evidence="1">Multi-pass membrane protein</topology>
    </subcellularLocation>
    <subcellularLocation>
        <location evidence="7">Membrane</location>
        <topology evidence="7">Multi-pass membrane protein</topology>
    </subcellularLocation>
</comment>
<proteinExistence type="inferred from homology"/>
<dbReference type="GO" id="GO:0043652">
    <property type="term" value="P:engulfment of apoptotic cell"/>
    <property type="evidence" value="ECO:0007669"/>
    <property type="project" value="TreeGrafter"/>
</dbReference>
<dbReference type="InterPro" id="IPR018629">
    <property type="entry name" value="XK-rel"/>
</dbReference>
<evidence type="ECO:0000256" key="6">
    <source>
        <dbReference type="ARBA" id="ARBA00023136"/>
    </source>
</evidence>
<name>A0A1D2MTG0_ORCCI</name>
<feature type="transmembrane region" description="Helical" evidence="7">
    <location>
        <begin position="290"/>
        <end position="309"/>
    </location>
</feature>
<feature type="region of interest" description="Disordered" evidence="8">
    <location>
        <begin position="473"/>
        <end position="526"/>
    </location>
</feature>
<dbReference type="Pfam" id="PF09815">
    <property type="entry name" value="XK-related"/>
    <property type="match status" value="1"/>
</dbReference>
<dbReference type="GO" id="GO:0070782">
    <property type="term" value="P:phosphatidylserine exposure on apoptotic cell surface"/>
    <property type="evidence" value="ECO:0007669"/>
    <property type="project" value="TreeGrafter"/>
</dbReference>
<evidence type="ECO:0000256" key="1">
    <source>
        <dbReference type="ARBA" id="ARBA00004651"/>
    </source>
</evidence>
<feature type="transmembrane region" description="Helical" evidence="7">
    <location>
        <begin position="223"/>
        <end position="243"/>
    </location>
</feature>
<evidence type="ECO:0000256" key="4">
    <source>
        <dbReference type="ARBA" id="ARBA00022692"/>
    </source>
</evidence>
<dbReference type="Proteomes" id="UP000094527">
    <property type="component" value="Unassembled WGS sequence"/>
</dbReference>
<comment type="similarity">
    <text evidence="2 7">Belongs to the XK family.</text>
</comment>
<dbReference type="InterPro" id="IPR050895">
    <property type="entry name" value="XK-related_scramblase"/>
</dbReference>
<dbReference type="EMBL" id="LJIJ01000555">
    <property type="protein sequence ID" value="ODM96296.1"/>
    <property type="molecule type" value="Genomic_DNA"/>
</dbReference>
<dbReference type="PANTHER" id="PTHR16024">
    <property type="entry name" value="XK-RELATED PROTEIN"/>
    <property type="match status" value="1"/>
</dbReference>
<feature type="transmembrane region" description="Helical" evidence="7">
    <location>
        <begin position="55"/>
        <end position="78"/>
    </location>
</feature>
<comment type="caution">
    <text evidence="9">The sequence shown here is derived from an EMBL/GenBank/DDBJ whole genome shotgun (WGS) entry which is preliminary data.</text>
</comment>
<feature type="compositionally biased region" description="Polar residues" evidence="8">
    <location>
        <begin position="473"/>
        <end position="511"/>
    </location>
</feature>
<keyword evidence="5 7" id="KW-1133">Transmembrane helix</keyword>
<protein>
    <recommendedName>
        <fullName evidence="7">XK-related protein</fullName>
    </recommendedName>
</protein>
<evidence type="ECO:0000256" key="3">
    <source>
        <dbReference type="ARBA" id="ARBA00022475"/>
    </source>
</evidence>
<dbReference type="AlphaFoldDB" id="A0A1D2MTG0"/>
<evidence type="ECO:0000256" key="8">
    <source>
        <dbReference type="SAM" id="MobiDB-lite"/>
    </source>
</evidence>
<dbReference type="GO" id="GO:0005886">
    <property type="term" value="C:plasma membrane"/>
    <property type="evidence" value="ECO:0007669"/>
    <property type="project" value="UniProtKB-SubCell"/>
</dbReference>
<feature type="transmembrane region" description="Helical" evidence="7">
    <location>
        <begin position="130"/>
        <end position="148"/>
    </location>
</feature>
<feature type="transmembrane region" description="Helical" evidence="7">
    <location>
        <begin position="350"/>
        <end position="369"/>
    </location>
</feature>
<feature type="transmembrane region" description="Helical" evidence="7">
    <location>
        <begin position="263"/>
        <end position="283"/>
    </location>
</feature>
<keyword evidence="10" id="KW-1185">Reference proteome</keyword>
<feature type="transmembrane region" description="Helical" evidence="7">
    <location>
        <begin position="90"/>
        <end position="110"/>
    </location>
</feature>
<keyword evidence="6 7" id="KW-0472">Membrane</keyword>
<reference evidence="9 10" key="1">
    <citation type="journal article" date="2016" name="Genome Biol. Evol.">
        <title>Gene Family Evolution Reflects Adaptation to Soil Environmental Stressors in the Genome of the Collembolan Orchesella cincta.</title>
        <authorList>
            <person name="Faddeeva-Vakhrusheva A."/>
            <person name="Derks M.F."/>
            <person name="Anvar S.Y."/>
            <person name="Agamennone V."/>
            <person name="Suring W."/>
            <person name="Smit S."/>
            <person name="van Straalen N.M."/>
            <person name="Roelofs D."/>
        </authorList>
    </citation>
    <scope>NUCLEOTIDE SEQUENCE [LARGE SCALE GENOMIC DNA]</scope>
    <source>
        <tissue evidence="9">Mixed pool</tissue>
    </source>
</reference>
<evidence type="ECO:0000256" key="5">
    <source>
        <dbReference type="ARBA" id="ARBA00022989"/>
    </source>
</evidence>
<gene>
    <name evidence="9" type="ORF">Ocin01_10389</name>
</gene>
<sequence>MSTGSLRDLKDSMPVAKVRKKHSEGDLLDYMNCSESQWLQYDEVDALPTTLRFNFFDIFCILLSVCTYLFDLGMDIYVSYVYYTKGHIGFFVLTLVFVIIPAGTMTAFSLRWYVMDMDNQTIPKPSCTKWVIRIIFLLLQLAPVLRYMDALMYGLKSRKAATRNDKAQQVKYYTYMINEDADSTLLRLFEAFMESAPQVTLQLYILIKHYETPADEGPFNDRYIQFVAVGSSLLSLAWSLSAYNRSLRFSQPDKPNITYKGTIVQFFWHLCAISARVFALAVFAATYDLLLIPVCVLHWLAMLVWLIVQGNQACSNQCEEALFNLVVAFIYVFTFFNIRDEPTRYKYLTFYIISFFENTVLLLTWFFPFTGASTTDILWFRIAGLVGDYALFFMGILCMVIYYAYFHPSVGFLARQADDLVKENSQGSNQQSSTAGVHTESVIPKKPLTRKGSIDHSALASCAQSASSSRKNVTFSLDHPSNTERLPSASANVVTSSHEGSEKNLTGSQVKSKAGPNEKLNDETSL</sequence>
<keyword evidence="4 7" id="KW-0812">Transmembrane</keyword>
<keyword evidence="3" id="KW-1003">Cell membrane</keyword>
<feature type="transmembrane region" description="Helical" evidence="7">
    <location>
        <begin position="389"/>
        <end position="406"/>
    </location>
</feature>